<evidence type="ECO:0000256" key="2">
    <source>
        <dbReference type="ARBA" id="ARBA00022448"/>
    </source>
</evidence>
<evidence type="ECO:0000259" key="5">
    <source>
        <dbReference type="PROSITE" id="PS50893"/>
    </source>
</evidence>
<dbReference type="InterPro" id="IPR050763">
    <property type="entry name" value="ABC_transporter_ATP-binding"/>
</dbReference>
<dbReference type="GO" id="GO:0005524">
    <property type="term" value="F:ATP binding"/>
    <property type="evidence" value="ECO:0007669"/>
    <property type="project" value="UniProtKB-KW"/>
</dbReference>
<proteinExistence type="inferred from homology"/>
<dbReference type="InterPro" id="IPR027417">
    <property type="entry name" value="P-loop_NTPase"/>
</dbReference>
<evidence type="ECO:0000256" key="1">
    <source>
        <dbReference type="ARBA" id="ARBA00005417"/>
    </source>
</evidence>
<dbReference type="PANTHER" id="PTHR42711">
    <property type="entry name" value="ABC TRANSPORTER ATP-BINDING PROTEIN"/>
    <property type="match status" value="1"/>
</dbReference>
<reference evidence="6 7" key="1">
    <citation type="journal article" date="2020" name="mSystems">
        <title>Defining Genomic and Predicted Metabolic Features of the Acetobacterium Genus.</title>
        <authorList>
            <person name="Ross D.E."/>
            <person name="Marshall C.W."/>
            <person name="Gulliver D."/>
            <person name="May H.D."/>
            <person name="Norman R.S."/>
        </authorList>
    </citation>
    <scope>NUCLEOTIDE SEQUENCE [LARGE SCALE GENOMIC DNA]</scope>
    <source>
        <strain evidence="6 7">DSM 9173</strain>
    </source>
</reference>
<keyword evidence="3" id="KW-0547">Nucleotide-binding</keyword>
<dbReference type="SUPFAM" id="SSF52540">
    <property type="entry name" value="P-loop containing nucleoside triphosphate hydrolases"/>
    <property type="match status" value="1"/>
</dbReference>
<accession>A0ABR6WKK5</accession>
<gene>
    <name evidence="6" type="ORF">GH807_07895</name>
</gene>
<dbReference type="RefSeq" id="WP_148603199.1">
    <property type="nucleotide sequence ID" value="NZ_RXYB01000006.1"/>
</dbReference>
<evidence type="ECO:0000256" key="4">
    <source>
        <dbReference type="ARBA" id="ARBA00022840"/>
    </source>
</evidence>
<keyword evidence="4 6" id="KW-0067">ATP-binding</keyword>
<name>A0ABR6WKK5_9FIRM</name>
<evidence type="ECO:0000313" key="7">
    <source>
        <dbReference type="Proteomes" id="UP000653358"/>
    </source>
</evidence>
<evidence type="ECO:0000256" key="3">
    <source>
        <dbReference type="ARBA" id="ARBA00022741"/>
    </source>
</evidence>
<dbReference type="EMBL" id="WJBB01000007">
    <property type="protein sequence ID" value="MBC3796966.1"/>
    <property type="molecule type" value="Genomic_DNA"/>
</dbReference>
<evidence type="ECO:0000313" key="6">
    <source>
        <dbReference type="EMBL" id="MBC3796966.1"/>
    </source>
</evidence>
<comment type="similarity">
    <text evidence="1">Belongs to the ABC transporter superfamily.</text>
</comment>
<dbReference type="Proteomes" id="UP000653358">
    <property type="component" value="Unassembled WGS sequence"/>
</dbReference>
<dbReference type="InterPro" id="IPR003439">
    <property type="entry name" value="ABC_transporter-like_ATP-bd"/>
</dbReference>
<sequence length="288" mass="32308">MKEVIQVSSLVKSYSNKKVLDQISFPVYKGEILALLGTNGAGKTTILECIEGLKKYEKGEIKLSGQLGVQLQSSSLPNEIKAKEALTLFSKWNHSKMDQSVFDALGISEFSNKQYKQLSTGQKRRLHLAIALIGNPDIVILDEPTAGLDVEGRVALHHLIKKLSKDGKTFLIASHDMAEVEELCERVVILKDGKIEYQGTVDELTQNTQESYHIELKTENKITFASLKFSNWIGESKGYQSYEVLDINQGLAELINIHKINNTEIIDLKVKKVSLENRFMEITKEEIA</sequence>
<dbReference type="PANTHER" id="PTHR42711:SF5">
    <property type="entry name" value="ABC TRANSPORTER ATP-BINDING PROTEIN NATA"/>
    <property type="match status" value="1"/>
</dbReference>
<dbReference type="PROSITE" id="PS50893">
    <property type="entry name" value="ABC_TRANSPORTER_2"/>
    <property type="match status" value="1"/>
</dbReference>
<keyword evidence="2" id="KW-0813">Transport</keyword>
<keyword evidence="7" id="KW-1185">Reference proteome</keyword>
<protein>
    <submittedName>
        <fullName evidence="6">ATP-binding cassette domain-containing protein</fullName>
    </submittedName>
</protein>
<dbReference type="InterPro" id="IPR003593">
    <property type="entry name" value="AAA+_ATPase"/>
</dbReference>
<dbReference type="Gene3D" id="3.40.50.300">
    <property type="entry name" value="P-loop containing nucleotide triphosphate hydrolases"/>
    <property type="match status" value="1"/>
</dbReference>
<dbReference type="SMART" id="SM00382">
    <property type="entry name" value="AAA"/>
    <property type="match status" value="1"/>
</dbReference>
<organism evidence="6 7">
    <name type="scientific">Acetobacterium tundrae</name>
    <dbReference type="NCBI Taxonomy" id="132932"/>
    <lineage>
        <taxon>Bacteria</taxon>
        <taxon>Bacillati</taxon>
        <taxon>Bacillota</taxon>
        <taxon>Clostridia</taxon>
        <taxon>Eubacteriales</taxon>
        <taxon>Eubacteriaceae</taxon>
        <taxon>Acetobacterium</taxon>
    </lineage>
</organism>
<feature type="domain" description="ABC transporter" evidence="5">
    <location>
        <begin position="5"/>
        <end position="217"/>
    </location>
</feature>
<dbReference type="Pfam" id="PF00005">
    <property type="entry name" value="ABC_tran"/>
    <property type="match status" value="1"/>
</dbReference>
<comment type="caution">
    <text evidence="6">The sequence shown here is derived from an EMBL/GenBank/DDBJ whole genome shotgun (WGS) entry which is preliminary data.</text>
</comment>